<protein>
    <submittedName>
        <fullName evidence="2">MSHA biogenesis protein MshQ</fullName>
    </submittedName>
</protein>
<dbReference type="Proteomes" id="UP000676428">
    <property type="component" value="Chromosome"/>
</dbReference>
<feature type="domain" description="DUF6701" evidence="1">
    <location>
        <begin position="625"/>
        <end position="1199"/>
    </location>
</feature>
<organism evidence="2 3">
    <name type="scientific">Shewanella dokdonensis</name>
    <dbReference type="NCBI Taxonomy" id="712036"/>
    <lineage>
        <taxon>Bacteria</taxon>
        <taxon>Pseudomonadati</taxon>
        <taxon>Pseudomonadota</taxon>
        <taxon>Gammaproteobacteria</taxon>
        <taxon>Alteromonadales</taxon>
        <taxon>Shewanellaceae</taxon>
        <taxon>Shewanella</taxon>
    </lineage>
</organism>
<keyword evidence="3" id="KW-1185">Reference proteome</keyword>
<name>A0ABX8DB21_9GAMM</name>
<evidence type="ECO:0000313" key="3">
    <source>
        <dbReference type="Proteomes" id="UP000676428"/>
    </source>
</evidence>
<evidence type="ECO:0000259" key="1">
    <source>
        <dbReference type="Pfam" id="PF20419"/>
    </source>
</evidence>
<dbReference type="InterPro" id="IPR013320">
    <property type="entry name" value="ConA-like_dom_sf"/>
</dbReference>
<dbReference type="Gene3D" id="2.60.120.200">
    <property type="match status" value="1"/>
</dbReference>
<dbReference type="RefSeq" id="WP_213680697.1">
    <property type="nucleotide sequence ID" value="NZ_CP074572.1"/>
</dbReference>
<gene>
    <name evidence="2" type="ORF">KHX94_11170</name>
</gene>
<dbReference type="SUPFAM" id="SSF49899">
    <property type="entry name" value="Concanavalin A-like lectins/glucanases"/>
    <property type="match status" value="1"/>
</dbReference>
<accession>A0ABX8DB21</accession>
<proteinExistence type="predicted"/>
<reference evidence="2 3" key="1">
    <citation type="journal article" date="2012" name="Int. J. Syst. Evol. Microbiol.">
        <title>Shewanella dokdonensis sp. nov., isolated from seawater.</title>
        <authorList>
            <person name="Sung H.R."/>
            <person name="Yoon J.H."/>
            <person name="Ghim S.Y."/>
        </authorList>
    </citation>
    <scope>NUCLEOTIDE SEQUENCE [LARGE SCALE GENOMIC DNA]</scope>
    <source>
        <strain evidence="2 3">DSM 23626</strain>
    </source>
</reference>
<dbReference type="EMBL" id="CP074572">
    <property type="protein sequence ID" value="QVK22038.1"/>
    <property type="molecule type" value="Genomic_DNA"/>
</dbReference>
<evidence type="ECO:0000313" key="2">
    <source>
        <dbReference type="EMBL" id="QVK22038.1"/>
    </source>
</evidence>
<dbReference type="InterPro" id="IPR046524">
    <property type="entry name" value="DUF6701"/>
</dbReference>
<dbReference type="Pfam" id="PF20419">
    <property type="entry name" value="DUF6701"/>
    <property type="match status" value="1"/>
</dbReference>
<sequence length="1200" mass="127908">MLWLMTSLPALAAIDCNSVFPGPAQSHDAQGTLYMQSSSKIEGYNQPDVCFVNVKHYDSEMSNTACGVSKCEVTHSPSNVRNQVSFLQSNDPYSYTVSPWTDTPVTFGQNFWYGYAVSSSRWDVGRVVINYGSASFSDSYDTYVIRGLTFYNDSKLTLLAGKTYIIDGTLNINSGAISVVGSGSTKLYINGDYRSDGASTLSGDSALDVYVSGNMTMTSTSQTQGSFYVEGDVTLENNSIITGQVSARNVNIKSGSKIIYAGSSPVTPLTCFTDNFTSNTLGDNWVAARSSGNFIPSIVNQRLRLTQNIVNQATSATYQRLFPGDDNLVTIEFNHYAYGGSGADGMAIVVSDAHVTPQPGAFGGPLGYGFKPGIPGFAGGWLGIGLDEYGNYSAEGGSTNVGSRRQSVVIRGSGSGTSGYRYLRGTCNNGAYNTGTNCLSPAIDGNSNGNYRYRITIDSRVAGGSVVKVERNTGNGYNTLIDSFNVNSQSGQSAAPDNFLLSLTGSTGSLTNIHELGSLQICALKSSPVDTLIDHFEFDYSGTPLTCNPQTLTLKACANADCSQLYTGTVTATLTPTSNATGGWNGGNVVSFTGGSTTVDLAHTQVGNVTVGVLGSEPLTKAFSQTLCRKGSGALSAAACTLTFADSGFMLDIPDKLAGKPVSNVLLKAVKSDGSAQCVPAFANVTRQVNFWSQYLSEVIASPYSVQLRPSGQTSWTNIGNEESGAKTFALAFDNQGQARIDVNYADAGKVELDVRYSGSASSNDQGLVMDGAGSFVSFPVGLCVTPKDDIQCSANNYAACSGYKKAGDSFSLRVRAKAWSADNDPDICDNPDTPSFAMNGITMAHELLAPINGNPGELGTKQFRQQIGTDGTLVEQSVSEVGIFGFDASTELPYEGSSAFKIPAGNKARVGRFYPAAFTVENATLTEGCGSFTYMDQQVNVTKLVMNAVNTASQITLNYHGEFAKGIASWQAENSGTDLSARMSEFSGSWDHGQIILNNGTLSFQRLAPTNVDGPFPVLAVGVVAVDPDAIPMMRDSEHMMPTLAAVKLGNLNMRHGRIVLANTYGPENQQLLMPGQAQYWNGSHWQLNSDDSCSLVTPALQTQVDDSALGYVFDPALANGQSIQRAGDGKLSHGELQLLWRADGGYQGKVTAPLAVPDWLKWYWDWNGNNSELLDPRASAYFGRYRGNDRIINWREVR</sequence>